<dbReference type="AlphaFoldDB" id="A0A166X7N3"/>
<name>A0A166X7N3_9HYPO</name>
<evidence type="ECO:0000313" key="2">
    <source>
        <dbReference type="EMBL" id="OAA35503.1"/>
    </source>
</evidence>
<feature type="region of interest" description="Disordered" evidence="1">
    <location>
        <begin position="1"/>
        <end position="20"/>
    </location>
</feature>
<sequence length="1173" mass="131772">MSDLLPEAGGQDPAATSLSMQSEFDRAQIASSHLNKTLDILEQHKQKFITDLEHEVKQYFEGLGIRSCFNLVEIEETRDINGSVTARQLDYYEFEIDEDFSAHLSAFMQQHVTNQQPVPVRKLIDSAHTGFVEELVQTQFNRLWERQSADLAACYLKLHLEVASRRVLLCSHARERLRSSETPLTTQQLADVSSLDDDEIVRDVLKLATESERKGASYSLAMEVVERCLPQPNFEWQTKPVEPQATRIRTGPRELRSTTKRSNLLSVARSNLISVARSIVTNQFILFLVDVLGVKTADISISWLSETGRSAKLVSLLEVSPITATLGERIATALANDLRTSFTDQNEKLWKDSVLREDVILQRLVEELISSTDRAKIVNRITDVSPRARKVLETDEHSKVKRCIEEEFYLMSSGRYSWLDELQKLRVSSDDMAELLLDEHDACPWVFYTAVESDESQTDERPLLDHHLNGCAHSLLETGHEGLDSPSRVAAISNTSSSASFQDIETITKLHRICGLAGFSPTSRNKETWSEYVMFEEEEVAVARVSYKTRDSSPATEGKDILERIIAALGGLCTAFEKVQRLDLCCNSYTVFCTQTLDSPPKIEAFRIQISVVWKLLEDLRSVVTKPEYWTGMAFSMLYDESSVLHTALQPLLGSHSGPLLYSEAGPGRREIWLHFCALAAQFLSLAFLSYTQAHKGELFPAFLTEPLRRVGLCGVGMVDGRVIEMATRPLTCIGNMLDSGVICFRLLPSRAIHLGQEYLPNHNIYANLADIVDTWGPAELLCESSDQRPFAMRIGGGILYTEDPNRSQYHWSEAVDLNTVSRKEMDPVGKLLIGAIYVNSGCQSNYGALRGRTRLQTLGTQEQSYRVVFENVGFNLGQLFSLVVQASVKHSAGVSHKKADRDTAQHHVMSLLDYRSAVQVSYCTGICQRVRFRDMVADLLREFGPETVHSKADAEAWRQLLATDIVRHLKGNGDVELDDPMHRELLKQKVKEMFGYLCHSGISNDRTLRVAWPSREDRHAYSPVHCSGTNAWAKLLSESTHISSYAYIAPHCLQADRGSACQSGWEPVTGLSQVRAFATRVQCVNPVKSVAELPHESICFFQLMRIMVFAQVHHPDGEPVILRVILHTVRTSVVRRVIAIWLRTGKTITQVQESRYGATEAEEVLIVCGWDA</sequence>
<protein>
    <submittedName>
        <fullName evidence="2">TPR domain protein</fullName>
    </submittedName>
</protein>
<comment type="caution">
    <text evidence="2">The sequence shown here is derived from an EMBL/GenBank/DDBJ whole genome shotgun (WGS) entry which is preliminary data.</text>
</comment>
<dbReference type="Proteomes" id="UP000076863">
    <property type="component" value="Unassembled WGS sequence"/>
</dbReference>
<evidence type="ECO:0000256" key="1">
    <source>
        <dbReference type="SAM" id="MobiDB-lite"/>
    </source>
</evidence>
<accession>A0A166X7N3</accession>
<evidence type="ECO:0000313" key="3">
    <source>
        <dbReference type="Proteomes" id="UP000076863"/>
    </source>
</evidence>
<keyword evidence="3" id="KW-1185">Reference proteome</keyword>
<reference evidence="2 3" key="1">
    <citation type="journal article" date="2016" name="Genome Biol. Evol.">
        <title>Divergent and convergent evolution of fungal pathogenicity.</title>
        <authorList>
            <person name="Shang Y."/>
            <person name="Xiao G."/>
            <person name="Zheng P."/>
            <person name="Cen K."/>
            <person name="Zhan S."/>
            <person name="Wang C."/>
        </authorList>
    </citation>
    <scope>NUCLEOTIDE SEQUENCE [LARGE SCALE GENOMIC DNA]</scope>
    <source>
        <strain evidence="2 3">RCEF 3172</strain>
    </source>
</reference>
<dbReference type="OrthoDB" id="428577at2759"/>
<dbReference type="EMBL" id="AZHA01000042">
    <property type="protein sequence ID" value="OAA35503.1"/>
    <property type="molecule type" value="Genomic_DNA"/>
</dbReference>
<gene>
    <name evidence="2" type="ORF">BBO_08727</name>
</gene>
<proteinExistence type="predicted"/>
<organism evidence="2 3">
    <name type="scientific">Beauveria brongniartii RCEF 3172</name>
    <dbReference type="NCBI Taxonomy" id="1081107"/>
    <lineage>
        <taxon>Eukaryota</taxon>
        <taxon>Fungi</taxon>
        <taxon>Dikarya</taxon>
        <taxon>Ascomycota</taxon>
        <taxon>Pezizomycotina</taxon>
        <taxon>Sordariomycetes</taxon>
        <taxon>Hypocreomycetidae</taxon>
        <taxon>Hypocreales</taxon>
        <taxon>Cordycipitaceae</taxon>
        <taxon>Beauveria</taxon>
        <taxon>Beauveria brongniartii</taxon>
    </lineage>
</organism>